<reference evidence="1" key="1">
    <citation type="journal article" date="2014" name="Int. J. Syst. Evol. Microbiol.">
        <title>Complete genome sequence of Corynebacterium casei LMG S-19264T (=DSM 44701T), isolated from a smear-ripened cheese.</title>
        <authorList>
            <consortium name="US DOE Joint Genome Institute (JGI-PGF)"/>
            <person name="Walter F."/>
            <person name="Albersmeier A."/>
            <person name="Kalinowski J."/>
            <person name="Ruckert C."/>
        </authorList>
    </citation>
    <scope>NUCLEOTIDE SEQUENCE</scope>
    <source>
        <strain evidence="1">KCTC 23732</strain>
    </source>
</reference>
<accession>A0A918JE18</accession>
<comment type="caution">
    <text evidence="1">The sequence shown here is derived from an EMBL/GenBank/DDBJ whole genome shotgun (WGS) entry which is preliminary data.</text>
</comment>
<protein>
    <recommendedName>
        <fullName evidence="3">Single-stranded DNA-binding protein</fullName>
    </recommendedName>
</protein>
<gene>
    <name evidence="1" type="ORF">GCM10011450_02270</name>
</gene>
<dbReference type="EMBL" id="BMYS01000001">
    <property type="protein sequence ID" value="GGW76216.1"/>
    <property type="molecule type" value="Genomic_DNA"/>
</dbReference>
<name>A0A918JE18_9BURK</name>
<reference evidence="1" key="2">
    <citation type="submission" date="2020-09" db="EMBL/GenBank/DDBJ databases">
        <authorList>
            <person name="Sun Q."/>
            <person name="Kim S."/>
        </authorList>
    </citation>
    <scope>NUCLEOTIDE SEQUENCE</scope>
    <source>
        <strain evidence="1">KCTC 23732</strain>
    </source>
</reference>
<evidence type="ECO:0000313" key="1">
    <source>
        <dbReference type="EMBL" id="GGW76216.1"/>
    </source>
</evidence>
<dbReference type="AlphaFoldDB" id="A0A918JE18"/>
<dbReference type="InterPro" id="IPR012340">
    <property type="entry name" value="NA-bd_OB-fold"/>
</dbReference>
<dbReference type="RefSeq" id="WP_189383597.1">
    <property type="nucleotide sequence ID" value="NZ_BAABFY010000002.1"/>
</dbReference>
<sequence length="112" mass="12112">MIDGLVAGKVFGQPKQGQGKNGMYATAKVRVATDQDTIFINVICFNEKTCTQLLALNDGDSVALSGSLTPKVWEAKDGARPVLDMVAHGVLTAYHVTRKRKAVQGEPDPERR</sequence>
<keyword evidence="2" id="KW-1185">Reference proteome</keyword>
<proteinExistence type="predicted"/>
<dbReference type="Proteomes" id="UP000608345">
    <property type="component" value="Unassembled WGS sequence"/>
</dbReference>
<dbReference type="SUPFAM" id="SSF50249">
    <property type="entry name" value="Nucleic acid-binding proteins"/>
    <property type="match status" value="1"/>
</dbReference>
<dbReference type="Gene3D" id="2.40.50.140">
    <property type="entry name" value="Nucleic acid-binding proteins"/>
    <property type="match status" value="1"/>
</dbReference>
<organism evidence="1 2">
    <name type="scientific">Advenella faeciporci</name>
    <dbReference type="NCBI Taxonomy" id="797535"/>
    <lineage>
        <taxon>Bacteria</taxon>
        <taxon>Pseudomonadati</taxon>
        <taxon>Pseudomonadota</taxon>
        <taxon>Betaproteobacteria</taxon>
        <taxon>Burkholderiales</taxon>
        <taxon>Alcaligenaceae</taxon>
    </lineage>
</organism>
<evidence type="ECO:0008006" key="3">
    <source>
        <dbReference type="Google" id="ProtNLM"/>
    </source>
</evidence>
<evidence type="ECO:0000313" key="2">
    <source>
        <dbReference type="Proteomes" id="UP000608345"/>
    </source>
</evidence>